<accession>A0A1Z5INM0</accession>
<evidence type="ECO:0000313" key="2">
    <source>
        <dbReference type="EMBL" id="GAX03349.1"/>
    </source>
</evidence>
<dbReference type="RefSeq" id="WP_089088326.1">
    <property type="nucleotide sequence ID" value="NZ_BCMH01000005.1"/>
</dbReference>
<dbReference type="Proteomes" id="UP000198430">
    <property type="component" value="Unassembled WGS sequence"/>
</dbReference>
<feature type="chain" id="PRO_5012396546" evidence="1">
    <location>
        <begin position="31"/>
        <end position="315"/>
    </location>
</feature>
<dbReference type="EMBL" id="BCMH01000005">
    <property type="protein sequence ID" value="GAX03349.1"/>
    <property type="molecule type" value="Genomic_DNA"/>
</dbReference>
<protein>
    <submittedName>
        <fullName evidence="2">Uncharacterized protein</fullName>
    </submittedName>
</protein>
<name>A0A1Z5INM0_9LACO</name>
<feature type="signal peptide" evidence="1">
    <location>
        <begin position="1"/>
        <end position="30"/>
    </location>
</feature>
<sequence>MKRKKFFLMTAVCVLSFLAFLGITNTSASAKSHYKIEKITKIKNPQRYWVKGTIWNEKFTKKVTSKDRHKSTYFGTLYKATVKTPAGKKASYYGVGAMIPGMTISEPRLAGWTWHKHLYHKVSQSQPKKDIAFMKSAISLLRTEKDRQQALNELSKVEPGTAYSNYGWPSHWMTLTESNLEKSMADNDFTALGDVVTDALYNSEQIDSNDEDGDTSDPVENVKFVLRVYEYFRPRFAKEVPSMKAYDKEYNRLKSLSKMSESEYVNHELHHVMGPSLDTSGSAYSDQLAGDISNLITGLNRSNQSLKKDTNFSTY</sequence>
<keyword evidence="3" id="KW-1185">Reference proteome</keyword>
<keyword evidence="1" id="KW-0732">Signal</keyword>
<gene>
    <name evidence="2" type="ORF">IWT140_00951</name>
</gene>
<comment type="caution">
    <text evidence="2">The sequence shown here is derived from an EMBL/GenBank/DDBJ whole genome shotgun (WGS) entry which is preliminary data.</text>
</comment>
<dbReference type="AlphaFoldDB" id="A0A1Z5INM0"/>
<reference evidence="2 3" key="1">
    <citation type="submission" date="2015-11" db="EMBL/GenBank/DDBJ databases">
        <title>Draft genome sequences of new species of the genus Lactobacillus isolated from orchardgrass silage.</title>
        <authorList>
            <person name="Tohno M."/>
            <person name="Tanizawa Y."/>
            <person name="Arita M."/>
        </authorList>
    </citation>
    <scope>NUCLEOTIDE SEQUENCE [LARGE SCALE GENOMIC DNA]</scope>
    <source>
        <strain evidence="2 3">IWT140</strain>
    </source>
</reference>
<evidence type="ECO:0000256" key="1">
    <source>
        <dbReference type="SAM" id="SignalP"/>
    </source>
</evidence>
<evidence type="ECO:0000313" key="3">
    <source>
        <dbReference type="Proteomes" id="UP000198430"/>
    </source>
</evidence>
<organism evidence="2 3">
    <name type="scientific">Secundilactobacillus pentosiphilus</name>
    <dbReference type="NCBI Taxonomy" id="1714682"/>
    <lineage>
        <taxon>Bacteria</taxon>
        <taxon>Bacillati</taxon>
        <taxon>Bacillota</taxon>
        <taxon>Bacilli</taxon>
        <taxon>Lactobacillales</taxon>
        <taxon>Lactobacillaceae</taxon>
        <taxon>Secundilactobacillus</taxon>
    </lineage>
</organism>
<proteinExistence type="predicted"/>